<evidence type="ECO:0000259" key="5">
    <source>
        <dbReference type="PROSITE" id="PS51898"/>
    </source>
</evidence>
<reference evidence="7 8" key="2">
    <citation type="submission" date="2020-01" db="EMBL/GenBank/DDBJ databases">
        <title>Clostridiaceae sp. nov. isolated from the gut of human by culturomics.</title>
        <authorList>
            <person name="Chang Y."/>
        </authorList>
    </citation>
    <scope>NUCLEOTIDE SEQUENCE [LARGE SCALE GENOMIC DNA]</scope>
    <source>
        <strain evidence="7 8">DONG20-135</strain>
    </source>
</reference>
<proteinExistence type="predicted"/>
<dbReference type="Gene3D" id="1.10.443.10">
    <property type="entry name" value="Intergrase catalytic core"/>
    <property type="match status" value="1"/>
</dbReference>
<dbReference type="GO" id="GO:0006310">
    <property type="term" value="P:DNA recombination"/>
    <property type="evidence" value="ECO:0007669"/>
    <property type="project" value="UniProtKB-KW"/>
</dbReference>
<keyword evidence="8" id="KW-1185">Reference proteome</keyword>
<dbReference type="InterPro" id="IPR050090">
    <property type="entry name" value="Tyrosine_recombinase_XerCD"/>
</dbReference>
<feature type="domain" description="Core-binding (CB)" evidence="6">
    <location>
        <begin position="5"/>
        <end position="84"/>
    </location>
</feature>
<gene>
    <name evidence="7" type="ORF">GSF08_04425</name>
</gene>
<dbReference type="Gene3D" id="1.10.150.130">
    <property type="match status" value="1"/>
</dbReference>
<dbReference type="InterPro" id="IPR044068">
    <property type="entry name" value="CB"/>
</dbReference>
<dbReference type="SUPFAM" id="SSF56349">
    <property type="entry name" value="DNA breaking-rejoining enzymes"/>
    <property type="match status" value="1"/>
</dbReference>
<accession>A0A6N8U5L2</accession>
<feature type="domain" description="Tyr recombinase" evidence="5">
    <location>
        <begin position="102"/>
        <end position="276"/>
    </location>
</feature>
<dbReference type="Proteomes" id="UP000434036">
    <property type="component" value="Unassembled WGS sequence"/>
</dbReference>
<keyword evidence="1" id="KW-0229">DNA integration</keyword>
<keyword evidence="2 4" id="KW-0238">DNA-binding</keyword>
<keyword evidence="3" id="KW-0233">DNA recombination</keyword>
<dbReference type="EMBL" id="WUUQ01000001">
    <property type="protein sequence ID" value="MXQ73180.1"/>
    <property type="molecule type" value="Genomic_DNA"/>
</dbReference>
<dbReference type="PANTHER" id="PTHR30349">
    <property type="entry name" value="PHAGE INTEGRASE-RELATED"/>
    <property type="match status" value="1"/>
</dbReference>
<dbReference type="Pfam" id="PF00589">
    <property type="entry name" value="Phage_integrase"/>
    <property type="match status" value="1"/>
</dbReference>
<dbReference type="PROSITE" id="PS51898">
    <property type="entry name" value="TYR_RECOMBINASE"/>
    <property type="match status" value="1"/>
</dbReference>
<evidence type="ECO:0000313" key="7">
    <source>
        <dbReference type="EMBL" id="MXQ73180.1"/>
    </source>
</evidence>
<evidence type="ECO:0000256" key="4">
    <source>
        <dbReference type="PROSITE-ProRule" id="PRU01248"/>
    </source>
</evidence>
<evidence type="ECO:0000256" key="2">
    <source>
        <dbReference type="ARBA" id="ARBA00023125"/>
    </source>
</evidence>
<dbReference type="AlphaFoldDB" id="A0A6N8U5L2"/>
<dbReference type="Pfam" id="PF02899">
    <property type="entry name" value="Phage_int_SAM_1"/>
    <property type="match status" value="1"/>
</dbReference>
<dbReference type="InterPro" id="IPR010998">
    <property type="entry name" value="Integrase_recombinase_N"/>
</dbReference>
<sequence>MKKNVLDRNIMNRYQKYLYGEERSEATIKKYMRDIEHFYEYLPAAKVVTKELLVAYKRSLTDIYKVSSINSMLVALNGLLSYMGVGHLKLKLLKVQKKVFHMEDRELKKAEYKRLLETALKKDNKRLYMLIQTICGTGIRVSEHRFITVESLKEGQVMVSNKGKSRIIFIQKKLRRLLLEYCREAKIERGSIFITKNGRPMDRSNIWSAMKQLCEEAGVERRKVFPHNLRHLFAYTYYGLYKDVVRLADILGHSSIETTRIYTMSSGKECQRSLMRMGLVDLIKT</sequence>
<dbReference type="InterPro" id="IPR002104">
    <property type="entry name" value="Integrase_catalytic"/>
</dbReference>
<dbReference type="InterPro" id="IPR013762">
    <property type="entry name" value="Integrase-like_cat_sf"/>
</dbReference>
<evidence type="ECO:0000259" key="6">
    <source>
        <dbReference type="PROSITE" id="PS51900"/>
    </source>
</evidence>
<comment type="caution">
    <text evidence="7">The sequence shown here is derived from an EMBL/GenBank/DDBJ whole genome shotgun (WGS) entry which is preliminary data.</text>
</comment>
<dbReference type="GO" id="GO:0003677">
    <property type="term" value="F:DNA binding"/>
    <property type="evidence" value="ECO:0007669"/>
    <property type="project" value="UniProtKB-UniRule"/>
</dbReference>
<organism evidence="7 8">
    <name type="scientific">Copranaerobaculum intestinale</name>
    <dbReference type="NCBI Taxonomy" id="2692629"/>
    <lineage>
        <taxon>Bacteria</taxon>
        <taxon>Bacillati</taxon>
        <taxon>Bacillota</taxon>
        <taxon>Erysipelotrichia</taxon>
        <taxon>Erysipelotrichales</taxon>
        <taxon>Erysipelotrichaceae</taxon>
        <taxon>Copranaerobaculum</taxon>
    </lineage>
</organism>
<evidence type="ECO:0000313" key="8">
    <source>
        <dbReference type="Proteomes" id="UP000434036"/>
    </source>
</evidence>
<dbReference type="PROSITE" id="PS51900">
    <property type="entry name" value="CB"/>
    <property type="match status" value="1"/>
</dbReference>
<dbReference type="PANTHER" id="PTHR30349:SF89">
    <property type="entry name" value="INTEGRASE_RECOMBINASE"/>
    <property type="match status" value="1"/>
</dbReference>
<evidence type="ECO:0000256" key="1">
    <source>
        <dbReference type="ARBA" id="ARBA00022908"/>
    </source>
</evidence>
<dbReference type="InterPro" id="IPR011010">
    <property type="entry name" value="DNA_brk_join_enz"/>
</dbReference>
<reference evidence="7 8" key="1">
    <citation type="submission" date="2019-12" db="EMBL/GenBank/DDBJ databases">
        <authorList>
            <person name="Yang R."/>
        </authorList>
    </citation>
    <scope>NUCLEOTIDE SEQUENCE [LARGE SCALE GENOMIC DNA]</scope>
    <source>
        <strain evidence="7 8">DONG20-135</strain>
    </source>
</reference>
<protein>
    <submittedName>
        <fullName evidence="7">Tyrosine-type recombinase/integrase</fullName>
    </submittedName>
</protein>
<evidence type="ECO:0000256" key="3">
    <source>
        <dbReference type="ARBA" id="ARBA00023172"/>
    </source>
</evidence>
<dbReference type="GO" id="GO:0015074">
    <property type="term" value="P:DNA integration"/>
    <property type="evidence" value="ECO:0007669"/>
    <property type="project" value="UniProtKB-KW"/>
</dbReference>
<dbReference type="InterPro" id="IPR004107">
    <property type="entry name" value="Integrase_SAM-like_N"/>
</dbReference>
<name>A0A6N8U5L2_9FIRM</name>